<evidence type="ECO:0000313" key="2">
    <source>
        <dbReference type="Proteomes" id="UP000030680"/>
    </source>
</evidence>
<sequence>MTEDFGYFSFLEKTAMEPTTDGFLSLDEPGLAYAGSELGKQQDRSIFGRFFDLRETIKNEEGTTLLLSGHPHIVVDSLLGENELRAVDSAVWTQQKTNNWKEWNADLLKAPEEFASRANATETVDFLSTVIPKEELATIEDGNSDRMDGVGRLEGLQWDCHSTYRKHNEDWRLKGVDHSCEGCNEHFMTLPLCILEFMRNIGRPVSEEEILEEARKKYSILRKSDGSRYKENQIRAVKGSLCSTGIFMKAEENGKEWVVNEEAAKQYEAKMLQKHGNLSRKWHSWNTRRGFLKKTKKLGIDYTGEDGVTMEGQWMIPKCCSCCFDCCSCCREEGIETVSCSQWSWLMSISNDMRKDPRWNDCFENPFRGCKINCNLKELEDSLGTEKLKHVMQTFHWLRDWFMCNDSKQSLDRMYPTSPIKTNRKTNHFVSSSVDQPFSTFKYDKSRFHCPSRRMFQEYGYLEEKMPF</sequence>
<dbReference type="RefSeq" id="XP_005704267.1">
    <property type="nucleotide sequence ID" value="XM_005704210.1"/>
</dbReference>
<dbReference type="OrthoDB" id="304820at2759"/>
<dbReference type="KEGG" id="gsl:Gasu_47340"/>
<dbReference type="Proteomes" id="UP000030680">
    <property type="component" value="Unassembled WGS sequence"/>
</dbReference>
<dbReference type="GeneID" id="17086632"/>
<keyword evidence="2" id="KW-1185">Reference proteome</keyword>
<dbReference type="Gramene" id="EME27747">
    <property type="protein sequence ID" value="EME27747"/>
    <property type="gene ID" value="Gasu_47340"/>
</dbReference>
<name>M2XCR9_GALSU</name>
<dbReference type="EMBL" id="KB454528">
    <property type="protein sequence ID" value="EME27747.1"/>
    <property type="molecule type" value="Genomic_DNA"/>
</dbReference>
<gene>
    <name evidence="1" type="ORF">Gasu_47340</name>
</gene>
<organism evidence="1 2">
    <name type="scientific">Galdieria sulphuraria</name>
    <name type="common">Red alga</name>
    <dbReference type="NCBI Taxonomy" id="130081"/>
    <lineage>
        <taxon>Eukaryota</taxon>
        <taxon>Rhodophyta</taxon>
        <taxon>Bangiophyceae</taxon>
        <taxon>Galdieriales</taxon>
        <taxon>Galdieriaceae</taxon>
        <taxon>Galdieria</taxon>
    </lineage>
</organism>
<accession>M2XCR9</accession>
<dbReference type="AlphaFoldDB" id="M2XCR9"/>
<proteinExistence type="predicted"/>
<evidence type="ECO:0000313" key="1">
    <source>
        <dbReference type="EMBL" id="EME27747.1"/>
    </source>
</evidence>
<protein>
    <submittedName>
        <fullName evidence="1">Uncharacterized protein</fullName>
    </submittedName>
</protein>
<reference evidence="2" key="1">
    <citation type="journal article" date="2013" name="Science">
        <title>Gene transfer from bacteria and archaea facilitated evolution of an extremophilic eukaryote.</title>
        <authorList>
            <person name="Schonknecht G."/>
            <person name="Chen W.H."/>
            <person name="Ternes C.M."/>
            <person name="Barbier G.G."/>
            <person name="Shrestha R.P."/>
            <person name="Stanke M."/>
            <person name="Brautigam A."/>
            <person name="Baker B.J."/>
            <person name="Banfield J.F."/>
            <person name="Garavito R.M."/>
            <person name="Carr K."/>
            <person name="Wilkerson C."/>
            <person name="Rensing S.A."/>
            <person name="Gagneul D."/>
            <person name="Dickenson N.E."/>
            <person name="Oesterhelt C."/>
            <person name="Lercher M.J."/>
            <person name="Weber A.P."/>
        </authorList>
    </citation>
    <scope>NUCLEOTIDE SEQUENCE [LARGE SCALE GENOMIC DNA]</scope>
    <source>
        <strain evidence="2">074W</strain>
    </source>
</reference>